<name>A0A350P1T1_9ALTE</name>
<gene>
    <name evidence="1" type="ORF">DCW74_05860</name>
</gene>
<proteinExistence type="predicted"/>
<dbReference type="EMBL" id="DNAN01000199">
    <property type="protein sequence ID" value="HAW75248.1"/>
    <property type="molecule type" value="Genomic_DNA"/>
</dbReference>
<sequence>MASTIDVAFIKQFESEVHMAYQRMGSKLRNTVRMANNVTGSTVRFQKIGTGVASTKSRNGNVTPMELVHTQVEATMEDFYAAEYIDKLDELKININERQAVAMSAAAALGRKT</sequence>
<dbReference type="Pfam" id="PF19821">
    <property type="entry name" value="Phage_capsid_2"/>
    <property type="match status" value="1"/>
</dbReference>
<feature type="non-terminal residue" evidence="1">
    <location>
        <position position="113"/>
    </location>
</feature>
<organism evidence="1 2">
    <name type="scientific">Alteromonas australica</name>
    <dbReference type="NCBI Taxonomy" id="589873"/>
    <lineage>
        <taxon>Bacteria</taxon>
        <taxon>Pseudomonadati</taxon>
        <taxon>Pseudomonadota</taxon>
        <taxon>Gammaproteobacteria</taxon>
        <taxon>Alteromonadales</taxon>
        <taxon>Alteromonadaceae</taxon>
        <taxon>Alteromonas/Salinimonas group</taxon>
        <taxon>Alteromonas</taxon>
    </lineage>
</organism>
<comment type="caution">
    <text evidence="1">The sequence shown here is derived from an EMBL/GenBank/DDBJ whole genome shotgun (WGS) entry which is preliminary data.</text>
</comment>
<accession>A0A350P1T1</accession>
<evidence type="ECO:0000313" key="2">
    <source>
        <dbReference type="Proteomes" id="UP000263517"/>
    </source>
</evidence>
<reference evidence="1 2" key="1">
    <citation type="journal article" date="2018" name="Nat. Biotechnol.">
        <title>A standardized bacterial taxonomy based on genome phylogeny substantially revises the tree of life.</title>
        <authorList>
            <person name="Parks D.H."/>
            <person name="Chuvochina M."/>
            <person name="Waite D.W."/>
            <person name="Rinke C."/>
            <person name="Skarshewski A."/>
            <person name="Chaumeil P.A."/>
            <person name="Hugenholtz P."/>
        </authorList>
    </citation>
    <scope>NUCLEOTIDE SEQUENCE [LARGE SCALE GENOMIC DNA]</scope>
    <source>
        <strain evidence="1">UBA11978</strain>
    </source>
</reference>
<evidence type="ECO:0000313" key="1">
    <source>
        <dbReference type="EMBL" id="HAW75248.1"/>
    </source>
</evidence>
<dbReference type="InterPro" id="IPR045565">
    <property type="entry name" value="Phage_capsid_2"/>
</dbReference>
<dbReference type="Proteomes" id="UP000263517">
    <property type="component" value="Unassembled WGS sequence"/>
</dbReference>
<protein>
    <submittedName>
        <fullName evidence="1">Uncharacterized protein</fullName>
    </submittedName>
</protein>
<dbReference type="AlphaFoldDB" id="A0A350P1T1"/>